<dbReference type="SUPFAM" id="SSF51182">
    <property type="entry name" value="RmlC-like cupins"/>
    <property type="match status" value="1"/>
</dbReference>
<dbReference type="AlphaFoldDB" id="A0AAP0X8V8"/>
<dbReference type="InterPro" id="IPR011051">
    <property type="entry name" value="RmlC_Cupin_sf"/>
</dbReference>
<accession>A0AAP0X8V8</accession>
<dbReference type="EMBL" id="JBBPBK010000002">
    <property type="protein sequence ID" value="KAK9291158.1"/>
    <property type="molecule type" value="Genomic_DNA"/>
</dbReference>
<name>A0AAP0X8V8_LIQFO</name>
<sequence>MDMLDLCPEKVENYEEKLRNIYTEHIHVDEEIRYCLEGSGYFDVRDNDDRWVRIWIKAGKTGLTFQLIFGTDGASGNGLHELRQPP</sequence>
<dbReference type="Pfam" id="PF03079">
    <property type="entry name" value="ARD"/>
    <property type="match status" value="1"/>
</dbReference>
<protein>
    <submittedName>
        <fullName evidence="1">Uncharacterized protein</fullName>
    </submittedName>
</protein>
<dbReference type="Gene3D" id="2.60.120.10">
    <property type="entry name" value="Jelly Rolls"/>
    <property type="match status" value="1"/>
</dbReference>
<reference evidence="1 2" key="1">
    <citation type="journal article" date="2024" name="Plant J.">
        <title>Genome sequences and population genomics reveal climatic adaptation and genomic divergence between two closely related sweetgum species.</title>
        <authorList>
            <person name="Xu W.Q."/>
            <person name="Ren C.Q."/>
            <person name="Zhang X.Y."/>
            <person name="Comes H.P."/>
            <person name="Liu X.H."/>
            <person name="Li Y.G."/>
            <person name="Kettle C.J."/>
            <person name="Jalonen R."/>
            <person name="Gaisberger H."/>
            <person name="Ma Y.Z."/>
            <person name="Qiu Y.X."/>
        </authorList>
    </citation>
    <scope>NUCLEOTIDE SEQUENCE [LARGE SCALE GENOMIC DNA]</scope>
    <source>
        <strain evidence="1">Hangzhou</strain>
    </source>
</reference>
<gene>
    <name evidence="1" type="ORF">L1049_009346</name>
</gene>
<dbReference type="InterPro" id="IPR004313">
    <property type="entry name" value="ARD"/>
</dbReference>
<keyword evidence="2" id="KW-1185">Reference proteome</keyword>
<dbReference type="GO" id="GO:0006555">
    <property type="term" value="P:methionine metabolic process"/>
    <property type="evidence" value="ECO:0007669"/>
    <property type="project" value="TreeGrafter"/>
</dbReference>
<evidence type="ECO:0000313" key="1">
    <source>
        <dbReference type="EMBL" id="KAK9291158.1"/>
    </source>
</evidence>
<dbReference type="InterPro" id="IPR014710">
    <property type="entry name" value="RmlC-like_jellyroll"/>
</dbReference>
<evidence type="ECO:0000313" key="2">
    <source>
        <dbReference type="Proteomes" id="UP001415857"/>
    </source>
</evidence>
<organism evidence="1 2">
    <name type="scientific">Liquidambar formosana</name>
    <name type="common">Formosan gum</name>
    <dbReference type="NCBI Taxonomy" id="63359"/>
    <lineage>
        <taxon>Eukaryota</taxon>
        <taxon>Viridiplantae</taxon>
        <taxon>Streptophyta</taxon>
        <taxon>Embryophyta</taxon>
        <taxon>Tracheophyta</taxon>
        <taxon>Spermatophyta</taxon>
        <taxon>Magnoliopsida</taxon>
        <taxon>eudicotyledons</taxon>
        <taxon>Gunneridae</taxon>
        <taxon>Pentapetalae</taxon>
        <taxon>Saxifragales</taxon>
        <taxon>Altingiaceae</taxon>
        <taxon>Liquidambar</taxon>
    </lineage>
</organism>
<dbReference type="GO" id="GO:0010309">
    <property type="term" value="F:acireductone dioxygenase [iron(II)-requiring] activity"/>
    <property type="evidence" value="ECO:0007669"/>
    <property type="project" value="InterPro"/>
</dbReference>
<dbReference type="PANTHER" id="PTHR23418:SF4">
    <property type="entry name" value="ACIREDUCTONE DIOXYGENASE 4"/>
    <property type="match status" value="1"/>
</dbReference>
<dbReference type="Proteomes" id="UP001415857">
    <property type="component" value="Unassembled WGS sequence"/>
</dbReference>
<dbReference type="PANTHER" id="PTHR23418">
    <property type="entry name" value="ACIREDUCTONE DIOXYGENASE"/>
    <property type="match status" value="1"/>
</dbReference>
<proteinExistence type="predicted"/>
<comment type="caution">
    <text evidence="1">The sequence shown here is derived from an EMBL/GenBank/DDBJ whole genome shotgun (WGS) entry which is preliminary data.</text>
</comment>